<feature type="signal peptide" evidence="1">
    <location>
        <begin position="1"/>
        <end position="20"/>
    </location>
</feature>
<keyword evidence="3" id="KW-1185">Reference proteome</keyword>
<dbReference type="Gene3D" id="3.40.50.1820">
    <property type="entry name" value="alpha/beta hydrolase"/>
    <property type="match status" value="1"/>
</dbReference>
<dbReference type="AlphaFoldDB" id="H0E803"/>
<proteinExistence type="predicted"/>
<gene>
    <name evidence="2" type="ORF">PAI11_29600</name>
</gene>
<comment type="caution">
    <text evidence="2">The sequence shown here is derived from an EMBL/GenBank/DDBJ whole genome shotgun (WGS) entry which is preliminary data.</text>
</comment>
<dbReference type="Proteomes" id="UP000005143">
    <property type="component" value="Unassembled WGS sequence"/>
</dbReference>
<protein>
    <recommendedName>
        <fullName evidence="4">Secreted protein</fullName>
    </recommendedName>
</protein>
<dbReference type="EMBL" id="AGUD01000238">
    <property type="protein sequence ID" value="EHN10201.1"/>
    <property type="molecule type" value="Genomic_DNA"/>
</dbReference>
<keyword evidence="1" id="KW-0732">Signal</keyword>
<dbReference type="SUPFAM" id="SSF53474">
    <property type="entry name" value="alpha/beta-Hydrolases"/>
    <property type="match status" value="1"/>
</dbReference>
<dbReference type="InterPro" id="IPR029058">
    <property type="entry name" value="AB_hydrolase_fold"/>
</dbReference>
<feature type="chain" id="PRO_5039097363" description="Secreted protein" evidence="1">
    <location>
        <begin position="21"/>
        <end position="479"/>
    </location>
</feature>
<reference evidence="2 3" key="1">
    <citation type="journal article" date="2013" name="Biodegradation">
        <title>Quantitative proteomic analysis of ibuprofen-degrading Patulibacter sp. strain I11.</title>
        <authorList>
            <person name="Almeida B."/>
            <person name="Kjeldal H."/>
            <person name="Lolas I."/>
            <person name="Knudsen A.D."/>
            <person name="Carvalho G."/>
            <person name="Nielsen K.L."/>
            <person name="Barreto Crespo M.T."/>
            <person name="Stensballe A."/>
            <person name="Nielsen J.L."/>
        </authorList>
    </citation>
    <scope>NUCLEOTIDE SEQUENCE [LARGE SCALE GENOMIC DNA]</scope>
    <source>
        <strain evidence="2 3">I11</strain>
    </source>
</reference>
<evidence type="ECO:0000313" key="2">
    <source>
        <dbReference type="EMBL" id="EHN10201.1"/>
    </source>
</evidence>
<name>H0E803_9ACTN</name>
<accession>H0E803</accession>
<organism evidence="2 3">
    <name type="scientific">Patulibacter medicamentivorans</name>
    <dbReference type="NCBI Taxonomy" id="1097667"/>
    <lineage>
        <taxon>Bacteria</taxon>
        <taxon>Bacillati</taxon>
        <taxon>Actinomycetota</taxon>
        <taxon>Thermoleophilia</taxon>
        <taxon>Solirubrobacterales</taxon>
        <taxon>Patulibacteraceae</taxon>
        <taxon>Patulibacter</taxon>
    </lineage>
</organism>
<evidence type="ECO:0000256" key="1">
    <source>
        <dbReference type="SAM" id="SignalP"/>
    </source>
</evidence>
<evidence type="ECO:0008006" key="4">
    <source>
        <dbReference type="Google" id="ProtNLM"/>
    </source>
</evidence>
<sequence length="479" mass="49954">MRWSLPIAALALLLASPAPAAAAERCGGPAVAGGAPPVVFVVLDGNHSAETESGRAYPLPVARPARGIPVVSSYCPVTAGGAVRRFPPGLDAGLRRMAISDSAVCRSPGGLRTDSCLLARLADAGAVVLPFSYAGSALEPTPAGAVFSFTGYDNPDSIQPPEVSVARLEAMVASIERTWPATAIVVGAHSNGGMVAEAMWEQRAAARRLGNLVRVYTWDSPINGIANCLLGGALLGDLLGEKIGSSRAVAAEWCRRWGDRDAHDARIIELSRDGSFVAAGAPNDATYANGPLSGGGELRPQLVYRCPDDGSRADSPCIASPPSLVGPTPTCDAAGPGLFGVSGHDLVRVCPRIVRHQLATVVAATDDRMAAVPACGAAPRPRPGTIALDCAADGAVVRDLRWSSWRFAGAVGTGVLECRRASRTRCAYRTPRRVRVELSAPTPCARARRFAYGTARVPRVRTARRHRTVLVGALGCTRR</sequence>
<evidence type="ECO:0000313" key="3">
    <source>
        <dbReference type="Proteomes" id="UP000005143"/>
    </source>
</evidence>